<protein>
    <submittedName>
        <fullName evidence="1">Uncharacterized protein</fullName>
    </submittedName>
</protein>
<evidence type="ECO:0000313" key="1">
    <source>
        <dbReference type="EMBL" id="KAG5591678.1"/>
    </source>
</evidence>
<accession>A0A9J5XXS4</accession>
<sequence length="71" mass="8280">MEPVGPDGQIGPFLSWSRCTNRLIFKVKRSLKQVNPPICQFFVCYIVHEFLVIQNFDIIFDKNFHGRPLSP</sequence>
<dbReference type="Proteomes" id="UP000824120">
    <property type="component" value="Chromosome 8"/>
</dbReference>
<reference evidence="1 2" key="1">
    <citation type="submission" date="2020-09" db="EMBL/GenBank/DDBJ databases">
        <title>De no assembly of potato wild relative species, Solanum commersonii.</title>
        <authorList>
            <person name="Cho K."/>
        </authorList>
    </citation>
    <scope>NUCLEOTIDE SEQUENCE [LARGE SCALE GENOMIC DNA]</scope>
    <source>
        <strain evidence="1">LZ3.2</strain>
        <tissue evidence="1">Leaf</tissue>
    </source>
</reference>
<dbReference type="AlphaFoldDB" id="A0A9J5XXS4"/>
<gene>
    <name evidence="1" type="ORF">H5410_042192</name>
</gene>
<name>A0A9J5XXS4_SOLCO</name>
<organism evidence="1 2">
    <name type="scientific">Solanum commersonii</name>
    <name type="common">Commerson's wild potato</name>
    <name type="synonym">Commerson's nightshade</name>
    <dbReference type="NCBI Taxonomy" id="4109"/>
    <lineage>
        <taxon>Eukaryota</taxon>
        <taxon>Viridiplantae</taxon>
        <taxon>Streptophyta</taxon>
        <taxon>Embryophyta</taxon>
        <taxon>Tracheophyta</taxon>
        <taxon>Spermatophyta</taxon>
        <taxon>Magnoliopsida</taxon>
        <taxon>eudicotyledons</taxon>
        <taxon>Gunneridae</taxon>
        <taxon>Pentapetalae</taxon>
        <taxon>asterids</taxon>
        <taxon>lamiids</taxon>
        <taxon>Solanales</taxon>
        <taxon>Solanaceae</taxon>
        <taxon>Solanoideae</taxon>
        <taxon>Solaneae</taxon>
        <taxon>Solanum</taxon>
    </lineage>
</organism>
<dbReference type="EMBL" id="JACXVP010000008">
    <property type="protein sequence ID" value="KAG5591678.1"/>
    <property type="molecule type" value="Genomic_DNA"/>
</dbReference>
<keyword evidence="2" id="KW-1185">Reference proteome</keyword>
<comment type="caution">
    <text evidence="1">The sequence shown here is derived from an EMBL/GenBank/DDBJ whole genome shotgun (WGS) entry which is preliminary data.</text>
</comment>
<evidence type="ECO:0000313" key="2">
    <source>
        <dbReference type="Proteomes" id="UP000824120"/>
    </source>
</evidence>
<proteinExistence type="predicted"/>